<sequence>MLTINPGRYSNGQAEFLITVGEQRYSLYFKGDGIVGNAEAIAPLVMLAAMRLGQNIRVEEACSTTFLANMQELSGIFARWFSDQRFRQVAFEGDSLLVPAAKPEGRVASFFTGGVDSFYTFLKHRDEITDLIYVHGFDLPLEETEKRASISEMGRRIERATGVRFREVETNGRKLLRDWGRWGVHGHGLGLGCIGRLMASEFKRIYIPSSFHERDLFPWSSHPETDVLYSDESIEFVHDGCEAFRAEKLEFISEFSVALENLRVCGEKNQLELNCCRCEKCVRTMTSLYACKALGQAHTFAESLTTKLVRKQIIYDASIVAFVQENIALLERHDLGGSDICEAWRVVLRRSELENKIRRKLYKLRKKVGI</sequence>
<proteinExistence type="predicted"/>
<gene>
    <name evidence="1" type="ordered locus">Psefu_4179</name>
</gene>
<dbReference type="EMBL" id="CP002727">
    <property type="protein sequence ID" value="AEF24131.1"/>
    <property type="molecule type" value="Genomic_DNA"/>
</dbReference>
<dbReference type="Proteomes" id="UP000000686">
    <property type="component" value="Chromosome"/>
</dbReference>
<reference evidence="1 2" key="1">
    <citation type="submission" date="2011-04" db="EMBL/GenBank/DDBJ databases">
        <title>Complete sequence of Pseudomonas fulva 12-X.</title>
        <authorList>
            <consortium name="US DOE Joint Genome Institute"/>
            <person name="Lucas S."/>
            <person name="Han J."/>
            <person name="Lapidus A."/>
            <person name="Cheng J.-F."/>
            <person name="Goodwin L."/>
            <person name="Pitluck S."/>
            <person name="Peters L."/>
            <person name="Mikhailova N."/>
            <person name="Pagani I."/>
            <person name="Davenport K."/>
            <person name="Han C."/>
            <person name="Tapia R."/>
            <person name="Land M."/>
            <person name="Hauser L."/>
            <person name="Kyrpides N."/>
            <person name="Ivanova N."/>
            <person name="Pagani I."/>
            <person name="Lcollab F.I."/>
            <person name="Woyke T."/>
        </authorList>
    </citation>
    <scope>NUCLEOTIDE SEQUENCE [LARGE SCALE GENOMIC DNA]</scope>
    <source>
        <strain evidence="2">12-X</strain>
    </source>
</reference>
<dbReference type="eggNOG" id="ENOG5031ARV">
    <property type="taxonomic scope" value="Bacteria"/>
</dbReference>
<evidence type="ECO:0000313" key="1">
    <source>
        <dbReference type="EMBL" id="AEF24131.1"/>
    </source>
</evidence>
<dbReference type="STRING" id="743720.Psefu_4179"/>
<dbReference type="HOGENOM" id="CLU_045822_1_0_6"/>
<protein>
    <submittedName>
        <fullName evidence="1">Uncharacterized protein</fullName>
    </submittedName>
</protein>
<organism evidence="1 2">
    <name type="scientific">Pseudomonas fulva (strain 12-X)</name>
    <dbReference type="NCBI Taxonomy" id="743720"/>
    <lineage>
        <taxon>Bacteria</taxon>
        <taxon>Pseudomonadati</taxon>
        <taxon>Pseudomonadota</taxon>
        <taxon>Gammaproteobacteria</taxon>
        <taxon>Pseudomonadales</taxon>
        <taxon>Pseudomonadaceae</taxon>
        <taxon>Pseudomonas</taxon>
    </lineage>
</organism>
<dbReference type="OrthoDB" id="5413327at2"/>
<name>F6AKQ7_PSEF1</name>
<dbReference type="AlphaFoldDB" id="F6AKQ7"/>
<evidence type="ECO:0000313" key="2">
    <source>
        <dbReference type="Proteomes" id="UP000000686"/>
    </source>
</evidence>
<dbReference type="RefSeq" id="WP_013793253.1">
    <property type="nucleotide sequence ID" value="NC_015556.1"/>
</dbReference>
<keyword evidence="2" id="KW-1185">Reference proteome</keyword>
<accession>F6AKQ7</accession>
<dbReference type="KEGG" id="pfv:Psefu_4179"/>